<evidence type="ECO:0000256" key="1">
    <source>
        <dbReference type="ARBA" id="ARBA00022729"/>
    </source>
</evidence>
<dbReference type="Pfam" id="PF01453">
    <property type="entry name" value="B_lectin"/>
    <property type="match status" value="1"/>
</dbReference>
<evidence type="ECO:0000313" key="7">
    <source>
        <dbReference type="RefSeq" id="XP_031392252.1"/>
    </source>
</evidence>
<evidence type="ECO:0000313" key="6">
    <source>
        <dbReference type="Proteomes" id="UP000515151"/>
    </source>
</evidence>
<dbReference type="InterPro" id="IPR036426">
    <property type="entry name" value="Bulb-type_lectin_dom_sf"/>
</dbReference>
<dbReference type="Gene3D" id="2.90.10.10">
    <property type="entry name" value="Bulb-type lectin domain"/>
    <property type="match status" value="1"/>
</dbReference>
<dbReference type="OrthoDB" id="1936886at2759"/>
<name>A0A6P8D573_PUNGR</name>
<evidence type="ECO:0000256" key="4">
    <source>
        <dbReference type="SAM" id="Phobius"/>
    </source>
</evidence>
<gene>
    <name evidence="7" type="primary">LOC116204299</name>
</gene>
<accession>A0A6P8D573</accession>
<feature type="transmembrane region" description="Helical" evidence="4">
    <location>
        <begin position="54"/>
        <end position="75"/>
    </location>
</feature>
<keyword evidence="4" id="KW-0812">Transmembrane</keyword>
<keyword evidence="3" id="KW-0325">Glycoprotein</keyword>
<keyword evidence="4" id="KW-0472">Membrane</keyword>
<reference evidence="6" key="1">
    <citation type="journal article" date="2020" name="Plant Biotechnol. J.">
        <title>The pomegranate (Punica granatum L.) draft genome dissects genetic divergence between soft- and hard-seeded cultivars.</title>
        <authorList>
            <person name="Luo X."/>
            <person name="Li H."/>
            <person name="Wu Z."/>
            <person name="Yao W."/>
            <person name="Zhao P."/>
            <person name="Cao D."/>
            <person name="Yu H."/>
            <person name="Li K."/>
            <person name="Poudel K."/>
            <person name="Zhao D."/>
            <person name="Zhang F."/>
            <person name="Xia X."/>
            <person name="Chen L."/>
            <person name="Wang Q."/>
            <person name="Jing D."/>
            <person name="Cao S."/>
        </authorList>
    </citation>
    <scope>NUCLEOTIDE SEQUENCE [LARGE SCALE GENOMIC DNA]</scope>
    <source>
        <strain evidence="6">cv. Tunisia</strain>
    </source>
</reference>
<reference evidence="7" key="2">
    <citation type="submission" date="2025-08" db="UniProtKB">
        <authorList>
            <consortium name="RefSeq"/>
        </authorList>
    </citation>
    <scope>IDENTIFICATION</scope>
    <source>
        <tissue evidence="7">Leaf</tissue>
    </source>
</reference>
<evidence type="ECO:0000256" key="2">
    <source>
        <dbReference type="ARBA" id="ARBA00023157"/>
    </source>
</evidence>
<dbReference type="SUPFAM" id="SSF51110">
    <property type="entry name" value="alpha-D-mannose-specific plant lectins"/>
    <property type="match status" value="1"/>
</dbReference>
<dbReference type="SMART" id="SM00108">
    <property type="entry name" value="B_lectin"/>
    <property type="match status" value="1"/>
</dbReference>
<sequence length="263" mass="29858">MDQLNPSQPMTEGDTLISAGGKFQLGFFSMDNPRIQLGFFGMNNTRNRYLEHQMTFLVCSTVFWSLLTSLPILAFCASMDQPNPSQPMNEGDTLISAGGKFQLGFFSTDNSRIQLGFFSMDNTRDRYLGIWFYNIPSRTIVWVANRDKPLDGSPGLLKIEHGNLVIQDNSGKVIWLSNILNLSSSSINTKLMDFGNLVLIYDNSESYLWQSFDHPSDTMLAGMKIGWDFKFRMEQQLTSWKSALDPFSRQFSYRMDSHGLPAC</sequence>
<feature type="domain" description="Bulb-type lectin" evidence="5">
    <location>
        <begin position="79"/>
        <end position="212"/>
    </location>
</feature>
<dbReference type="Proteomes" id="UP000515151">
    <property type="component" value="Chromosome 4"/>
</dbReference>
<dbReference type="InterPro" id="IPR001480">
    <property type="entry name" value="Bulb-type_lectin_dom"/>
</dbReference>
<keyword evidence="1" id="KW-0732">Signal</keyword>
<keyword evidence="6" id="KW-1185">Reference proteome</keyword>
<dbReference type="CDD" id="cd00028">
    <property type="entry name" value="B_lectin"/>
    <property type="match status" value="1"/>
</dbReference>
<dbReference type="RefSeq" id="XP_031392252.1">
    <property type="nucleotide sequence ID" value="XM_031536392.1"/>
</dbReference>
<protein>
    <submittedName>
        <fullName evidence="7">S-locus-specific glycoprotein S13-like</fullName>
    </submittedName>
</protein>
<proteinExistence type="predicted"/>
<dbReference type="PANTHER" id="PTHR32444:SF234">
    <property type="entry name" value="RECEPTOR-LIKE SERINE_THREONINE-PROTEIN KINASE"/>
    <property type="match status" value="1"/>
</dbReference>
<evidence type="ECO:0000256" key="3">
    <source>
        <dbReference type="ARBA" id="ARBA00023180"/>
    </source>
</evidence>
<keyword evidence="2" id="KW-1015">Disulfide bond</keyword>
<dbReference type="PROSITE" id="PS50927">
    <property type="entry name" value="BULB_LECTIN"/>
    <property type="match status" value="1"/>
</dbReference>
<organism evidence="6 7">
    <name type="scientific">Punica granatum</name>
    <name type="common">Pomegranate</name>
    <dbReference type="NCBI Taxonomy" id="22663"/>
    <lineage>
        <taxon>Eukaryota</taxon>
        <taxon>Viridiplantae</taxon>
        <taxon>Streptophyta</taxon>
        <taxon>Embryophyta</taxon>
        <taxon>Tracheophyta</taxon>
        <taxon>Spermatophyta</taxon>
        <taxon>Magnoliopsida</taxon>
        <taxon>eudicotyledons</taxon>
        <taxon>Gunneridae</taxon>
        <taxon>Pentapetalae</taxon>
        <taxon>rosids</taxon>
        <taxon>malvids</taxon>
        <taxon>Myrtales</taxon>
        <taxon>Lythraceae</taxon>
        <taxon>Punica</taxon>
    </lineage>
</organism>
<keyword evidence="4" id="KW-1133">Transmembrane helix</keyword>
<dbReference type="PANTHER" id="PTHR32444">
    <property type="entry name" value="BULB-TYPE LECTIN DOMAIN-CONTAINING PROTEIN"/>
    <property type="match status" value="1"/>
</dbReference>
<dbReference type="AlphaFoldDB" id="A0A6P8D573"/>
<dbReference type="GeneID" id="116204299"/>
<evidence type="ECO:0000259" key="5">
    <source>
        <dbReference type="PROSITE" id="PS50927"/>
    </source>
</evidence>